<proteinExistence type="predicted"/>
<protein>
    <submittedName>
        <fullName evidence="1">Uncharacterized protein</fullName>
    </submittedName>
</protein>
<dbReference type="EMBL" id="JAUJYO010000012">
    <property type="protein sequence ID" value="KAK1302900.1"/>
    <property type="molecule type" value="Genomic_DNA"/>
</dbReference>
<dbReference type="Proteomes" id="UP001180020">
    <property type="component" value="Unassembled WGS sequence"/>
</dbReference>
<evidence type="ECO:0000313" key="1">
    <source>
        <dbReference type="EMBL" id="KAK1302900.1"/>
    </source>
</evidence>
<reference evidence="1" key="2">
    <citation type="submission" date="2023-06" db="EMBL/GenBank/DDBJ databases">
        <authorList>
            <person name="Ma L."/>
            <person name="Liu K.-W."/>
            <person name="Li Z."/>
            <person name="Hsiao Y.-Y."/>
            <person name="Qi Y."/>
            <person name="Fu T."/>
            <person name="Tang G."/>
            <person name="Zhang D."/>
            <person name="Sun W.-H."/>
            <person name="Liu D.-K."/>
            <person name="Li Y."/>
            <person name="Chen G.-Z."/>
            <person name="Liu X.-D."/>
            <person name="Liao X.-Y."/>
            <person name="Jiang Y.-T."/>
            <person name="Yu X."/>
            <person name="Hao Y."/>
            <person name="Huang J."/>
            <person name="Zhao X.-W."/>
            <person name="Ke S."/>
            <person name="Chen Y.-Y."/>
            <person name="Wu W.-L."/>
            <person name="Hsu J.-L."/>
            <person name="Lin Y.-F."/>
            <person name="Huang M.-D."/>
            <person name="Li C.-Y."/>
            <person name="Huang L."/>
            <person name="Wang Z.-W."/>
            <person name="Zhao X."/>
            <person name="Zhong W.-Y."/>
            <person name="Peng D.-H."/>
            <person name="Ahmad S."/>
            <person name="Lan S."/>
            <person name="Zhang J.-S."/>
            <person name="Tsai W.-C."/>
            <person name="Van De Peer Y."/>
            <person name="Liu Z.-J."/>
        </authorList>
    </citation>
    <scope>NUCLEOTIDE SEQUENCE</scope>
    <source>
        <strain evidence="1">CP</strain>
        <tissue evidence="1">Leaves</tissue>
    </source>
</reference>
<sequence length="101" mass="11536">MAMYIREGMRKFVIPAEYRSAPDFWVLMEVVREKFKFLLISSHIFIDSLHSSNGSIVLYILTSCKDNGNRSALINIKKGNTKIIKIQESTSLENMAYSTLA</sequence>
<dbReference type="AlphaFoldDB" id="A0AAV9DP48"/>
<gene>
    <name evidence="1" type="ORF">QJS10_CPB12g00230</name>
</gene>
<keyword evidence="2" id="KW-1185">Reference proteome</keyword>
<accession>A0AAV9DP48</accession>
<comment type="caution">
    <text evidence="1">The sequence shown here is derived from an EMBL/GenBank/DDBJ whole genome shotgun (WGS) entry which is preliminary data.</text>
</comment>
<organism evidence="1 2">
    <name type="scientific">Acorus calamus</name>
    <name type="common">Sweet flag</name>
    <dbReference type="NCBI Taxonomy" id="4465"/>
    <lineage>
        <taxon>Eukaryota</taxon>
        <taxon>Viridiplantae</taxon>
        <taxon>Streptophyta</taxon>
        <taxon>Embryophyta</taxon>
        <taxon>Tracheophyta</taxon>
        <taxon>Spermatophyta</taxon>
        <taxon>Magnoliopsida</taxon>
        <taxon>Liliopsida</taxon>
        <taxon>Acoraceae</taxon>
        <taxon>Acorus</taxon>
    </lineage>
</organism>
<name>A0AAV9DP48_ACOCL</name>
<evidence type="ECO:0000313" key="2">
    <source>
        <dbReference type="Proteomes" id="UP001180020"/>
    </source>
</evidence>
<reference evidence="1" key="1">
    <citation type="journal article" date="2023" name="Nat. Commun.">
        <title>Diploid and tetraploid genomes of Acorus and the evolution of monocots.</title>
        <authorList>
            <person name="Ma L."/>
            <person name="Liu K.W."/>
            <person name="Li Z."/>
            <person name="Hsiao Y.Y."/>
            <person name="Qi Y."/>
            <person name="Fu T."/>
            <person name="Tang G.D."/>
            <person name="Zhang D."/>
            <person name="Sun W.H."/>
            <person name="Liu D.K."/>
            <person name="Li Y."/>
            <person name="Chen G.Z."/>
            <person name="Liu X.D."/>
            <person name="Liao X.Y."/>
            <person name="Jiang Y.T."/>
            <person name="Yu X."/>
            <person name="Hao Y."/>
            <person name="Huang J."/>
            <person name="Zhao X.W."/>
            <person name="Ke S."/>
            <person name="Chen Y.Y."/>
            <person name="Wu W.L."/>
            <person name="Hsu J.L."/>
            <person name="Lin Y.F."/>
            <person name="Huang M.D."/>
            <person name="Li C.Y."/>
            <person name="Huang L."/>
            <person name="Wang Z.W."/>
            <person name="Zhao X."/>
            <person name="Zhong W.Y."/>
            <person name="Peng D.H."/>
            <person name="Ahmad S."/>
            <person name="Lan S."/>
            <person name="Zhang J.S."/>
            <person name="Tsai W.C."/>
            <person name="Van de Peer Y."/>
            <person name="Liu Z.J."/>
        </authorList>
    </citation>
    <scope>NUCLEOTIDE SEQUENCE</scope>
    <source>
        <strain evidence="1">CP</strain>
    </source>
</reference>